<gene>
    <name evidence="10" type="ORF">OXX778_LOCUS2858</name>
</gene>
<dbReference type="GO" id="GO:1900449">
    <property type="term" value="P:regulation of glutamate receptor signaling pathway"/>
    <property type="evidence" value="ECO:0007669"/>
    <property type="project" value="InterPro"/>
</dbReference>
<keyword evidence="6 7" id="KW-0472">Membrane</keyword>
<dbReference type="PANTHER" id="PTHR46902">
    <property type="entry name" value="DOMON DOMAIN-CONTAINING PROTEIN FRRS1L"/>
    <property type="match status" value="1"/>
</dbReference>
<feature type="domain" description="DOMON" evidence="8">
    <location>
        <begin position="730"/>
        <end position="861"/>
    </location>
</feature>
<dbReference type="Pfam" id="PF03188">
    <property type="entry name" value="Cytochrom_B561"/>
    <property type="match status" value="1"/>
</dbReference>
<dbReference type="AlphaFoldDB" id="A0A813N3L7"/>
<dbReference type="PROSITE" id="PS50939">
    <property type="entry name" value="CYTOCHROME_B561"/>
    <property type="match status" value="1"/>
</dbReference>
<dbReference type="OrthoDB" id="2419613at2759"/>
<dbReference type="Proteomes" id="UP000663879">
    <property type="component" value="Unassembled WGS sequence"/>
</dbReference>
<feature type="domain" description="DOMON" evidence="8">
    <location>
        <begin position="376"/>
        <end position="499"/>
    </location>
</feature>
<dbReference type="SMART" id="SM00665">
    <property type="entry name" value="B561"/>
    <property type="match status" value="1"/>
</dbReference>
<keyword evidence="5 7" id="KW-1133">Transmembrane helix</keyword>
<dbReference type="Pfam" id="PF03351">
    <property type="entry name" value="DOMON"/>
    <property type="match status" value="4"/>
</dbReference>
<evidence type="ECO:0000256" key="5">
    <source>
        <dbReference type="ARBA" id="ARBA00022989"/>
    </source>
</evidence>
<feature type="non-terminal residue" evidence="10">
    <location>
        <position position="1"/>
    </location>
</feature>
<protein>
    <recommendedName>
        <fullName evidence="12">Cytochrome b561 domain-containing protein</fullName>
    </recommendedName>
</protein>
<dbReference type="GO" id="GO:0099072">
    <property type="term" value="P:regulation of postsynaptic membrane neurotransmitter receptor levels"/>
    <property type="evidence" value="ECO:0007669"/>
    <property type="project" value="TreeGrafter"/>
</dbReference>
<feature type="transmembrane region" description="Helical" evidence="7">
    <location>
        <begin position="946"/>
        <end position="966"/>
    </location>
</feature>
<dbReference type="GO" id="GO:0016020">
    <property type="term" value="C:membrane"/>
    <property type="evidence" value="ECO:0007669"/>
    <property type="project" value="UniProtKB-SubCell"/>
</dbReference>
<proteinExistence type="predicted"/>
<accession>A0A813N3L7</accession>
<evidence type="ECO:0000256" key="2">
    <source>
        <dbReference type="ARBA" id="ARBA00022448"/>
    </source>
</evidence>
<name>A0A813N3L7_9BILA</name>
<keyword evidence="4" id="KW-0249">Electron transport</keyword>
<reference evidence="10" key="1">
    <citation type="submission" date="2021-02" db="EMBL/GenBank/DDBJ databases">
        <authorList>
            <person name="Nowell W R."/>
        </authorList>
    </citation>
    <scope>NUCLEOTIDE SEQUENCE</scope>
    <source>
        <strain evidence="10">Ploen Becks lab</strain>
    </source>
</reference>
<evidence type="ECO:0000256" key="4">
    <source>
        <dbReference type="ARBA" id="ARBA00022982"/>
    </source>
</evidence>
<feature type="transmembrane region" description="Helical" evidence="7">
    <location>
        <begin position="978"/>
        <end position="999"/>
    </location>
</feature>
<evidence type="ECO:0008006" key="12">
    <source>
        <dbReference type="Google" id="ProtNLM"/>
    </source>
</evidence>
<evidence type="ECO:0000313" key="10">
    <source>
        <dbReference type="EMBL" id="CAF0731294.1"/>
    </source>
</evidence>
<comment type="caution">
    <text evidence="10">The sequence shown here is derived from an EMBL/GenBank/DDBJ whole genome shotgun (WGS) entry which is preliminary data.</text>
</comment>
<keyword evidence="2" id="KW-0813">Transport</keyword>
<comment type="subcellular location">
    <subcellularLocation>
        <location evidence="1">Membrane</location>
    </subcellularLocation>
</comment>
<dbReference type="InterPro" id="IPR006593">
    <property type="entry name" value="Cyt_b561/ferric_Rdtase_TM"/>
</dbReference>
<dbReference type="SMART" id="SM00664">
    <property type="entry name" value="DoH"/>
    <property type="match status" value="4"/>
</dbReference>
<feature type="transmembrane region" description="Helical" evidence="7">
    <location>
        <begin position="1105"/>
        <end position="1129"/>
    </location>
</feature>
<dbReference type="PROSITE" id="PS50836">
    <property type="entry name" value="DOMON"/>
    <property type="match status" value="4"/>
</dbReference>
<dbReference type="InterPro" id="IPR005018">
    <property type="entry name" value="DOMON_domain"/>
</dbReference>
<dbReference type="EMBL" id="CAJNOC010000237">
    <property type="protein sequence ID" value="CAF0731294.1"/>
    <property type="molecule type" value="Genomic_DNA"/>
</dbReference>
<keyword evidence="3 7" id="KW-0812">Transmembrane</keyword>
<feature type="domain" description="DOMON" evidence="8">
    <location>
        <begin position="187"/>
        <end position="308"/>
    </location>
</feature>
<dbReference type="PANTHER" id="PTHR46902:SF1">
    <property type="entry name" value="DOMON DOMAIN-CONTAINING PROTEIN FRRS1L"/>
    <property type="match status" value="1"/>
</dbReference>
<feature type="domain" description="Cytochrome b561" evidence="9">
    <location>
        <begin position="866"/>
        <end position="1072"/>
    </location>
</feature>
<feature type="transmembrane region" description="Helical" evidence="7">
    <location>
        <begin position="1049"/>
        <end position="1073"/>
    </location>
</feature>
<dbReference type="InterPro" id="IPR042789">
    <property type="entry name" value="FRRS1L"/>
</dbReference>
<organism evidence="10 11">
    <name type="scientific">Brachionus calyciflorus</name>
    <dbReference type="NCBI Taxonomy" id="104777"/>
    <lineage>
        <taxon>Eukaryota</taxon>
        <taxon>Metazoa</taxon>
        <taxon>Spiralia</taxon>
        <taxon>Gnathifera</taxon>
        <taxon>Rotifera</taxon>
        <taxon>Eurotatoria</taxon>
        <taxon>Monogononta</taxon>
        <taxon>Pseudotrocha</taxon>
        <taxon>Ploima</taxon>
        <taxon>Brachionidae</taxon>
        <taxon>Brachionus</taxon>
    </lineage>
</organism>
<evidence type="ECO:0000256" key="7">
    <source>
        <dbReference type="SAM" id="Phobius"/>
    </source>
</evidence>
<evidence type="ECO:0000256" key="6">
    <source>
        <dbReference type="ARBA" id="ARBA00023136"/>
    </source>
</evidence>
<evidence type="ECO:0000256" key="1">
    <source>
        <dbReference type="ARBA" id="ARBA00004370"/>
    </source>
</evidence>
<evidence type="ECO:0000259" key="8">
    <source>
        <dbReference type="PROSITE" id="PS50836"/>
    </source>
</evidence>
<evidence type="ECO:0000313" key="11">
    <source>
        <dbReference type="Proteomes" id="UP000663879"/>
    </source>
</evidence>
<dbReference type="Gene3D" id="1.20.120.1770">
    <property type="match status" value="1"/>
</dbReference>
<evidence type="ECO:0000256" key="3">
    <source>
        <dbReference type="ARBA" id="ARBA00022692"/>
    </source>
</evidence>
<keyword evidence="11" id="KW-1185">Reference proteome</keyword>
<feature type="transmembrane region" description="Helical" evidence="7">
    <location>
        <begin position="1020"/>
        <end position="1037"/>
    </location>
</feature>
<dbReference type="CDD" id="cd08760">
    <property type="entry name" value="Cyt_b561_FRRS1_like"/>
    <property type="match status" value="1"/>
</dbReference>
<sequence>ILDPSALYATNNFVSFPVQEKCDEYLTFNNELYRVDFKNYGSQTDFIVNLDTIFMDNFPDFIALIIGGNNYLNYVFCVDKDDIQSYFYGYSSYNQSEDIKLINSNSSAFNLADLSYQLIDYRYQRCRFTRKNSANELFHVPTDKVTIGVGYGYLGSNVLNFSEFLLHPNAIEFPIKSNGSFQTITLGDYMLSWKEKVDEVEFIFKTKISLSKNVYSSFALSFDKNMGDDNVIVCMRYDNYYNIEHYYNTGKFRPTLLSPNEPSIGLKFKNIELNNGYLTCSFTRYKSHPNIQNYFDTRLNYYILFAKGSTNDFGLMGYHFGDKASTSEKINFLTPLVESNKQATLSTTKAPPKPKTKFELFEIYDFGNFVLAIEDSTFYSRLTFNQINNTKRQITQPNLGVDQYIAYAYSNDQQMGSDSVVVCKVFNNTGSVEHYYNNGKSQPVLLDPKNPTIGLSETSVNVVNGKINCSFVREKYIEGESRYFDVRKKSYVLIVWGRVLNGVIQFHGDNYSISDKELDFVPLKTSEPLATTKSLLNTTTNINKPNQYVKNEYSLNWIDDRNYTWFIFSTNVSLATNLYSSFAFSSDRSMGIDDVVVCKTYKNSSSIIRMYNPGKNNPILLDSTYPSIGLENMTINFNNGLLTCKFRRLKSKLNTANYYDLSKGNSYYLLFARGKTDDAGIIQYHSQDKTSSSETFDFSSTITSSTTMSSVSRTTKPITTVTSSGTLSSRVANVEWKISEYYADMKFYEGSLSTTGRQSNLPATNRYIAFGLSSDDKMGNDCVIVCKISNGVGSVEHYYNTDKSAPGYLDPDNPTIGLTNAVVTVVNGQIQCSFTREKFIQGNSRYFDMRNTFTLLVVKGGVSNGVIQYHGTSDVTISDGKINFAVNGTYSSNELDLAKAKAHGILMVLAWMMCVPLAIVLSRYYKFLLPNFKILEVAFWFNAHRVLMIFTLVVSIIAFLVVLAQLDWKWVDAENNETAMAHSIFGIIVISISFLQIIMGLFRPDKDAKFRPVFNWTHRITGISLFILAIVSIYLGVCIKKMNLKSVGWGIFLGWNIWFVIYIGILEATPLLFPSPDKKEELEMQDSDSKAEPDEDQIKVEYIKIALLIIHIIMTLGFGIALMVVIGVADVGKFS</sequence>
<feature type="transmembrane region" description="Helical" evidence="7">
    <location>
        <begin position="904"/>
        <end position="925"/>
    </location>
</feature>
<evidence type="ECO:0000259" key="9">
    <source>
        <dbReference type="PROSITE" id="PS50939"/>
    </source>
</evidence>
<feature type="domain" description="DOMON" evidence="8">
    <location>
        <begin position="551"/>
        <end position="674"/>
    </location>
</feature>